<sequence>MATYEQVAIGVHGVLTENPCSEPSQALAKARKRLQETPELLNKAIQFLRERGTHPDPEVIGALSQMRLAEWVHLKDLKSGAILLDIEGHEAYCVAGLTQSPGEIIGSRGWIVETALCPFAGVILCGGIFLARCQLGPDLRRRFNERYLSLKAAGRLHRRPDTAPLWESTRSWR</sequence>
<dbReference type="RefSeq" id="WP_015109969.1">
    <property type="nucleotide sequence ID" value="NC_019675.1"/>
</dbReference>
<dbReference type="STRING" id="292564.Cyagr_2425"/>
<dbReference type="HOGENOM" id="CLU_1545072_0_0_3"/>
<proteinExistence type="predicted"/>
<reference evidence="2" key="1">
    <citation type="journal article" date="2013" name="Proc. Natl. Acad. Sci. U.S.A.">
        <title>Improving the coverage of the cyanobacterial phylum using diversity-driven genome sequencing.</title>
        <authorList>
            <person name="Shih P.M."/>
            <person name="Wu D."/>
            <person name="Latifi A."/>
            <person name="Axen S.D."/>
            <person name="Fewer D.P."/>
            <person name="Talla E."/>
            <person name="Calteau A."/>
            <person name="Cai F."/>
            <person name="Tandeau de Marsac N."/>
            <person name="Rippka R."/>
            <person name="Herdman M."/>
            <person name="Sivonen K."/>
            <person name="Coursin T."/>
            <person name="Laurent T."/>
            <person name="Goodwin L."/>
            <person name="Nolan M."/>
            <person name="Davenport K.W."/>
            <person name="Han C.S."/>
            <person name="Rubin E.M."/>
            <person name="Eisen J.A."/>
            <person name="Woyke T."/>
            <person name="Gugger M."/>
            <person name="Kerfeld C.A."/>
        </authorList>
    </citation>
    <scope>NUCLEOTIDE SEQUENCE [LARGE SCALE GENOMIC DNA]</scope>
    <source>
        <strain evidence="2">ATCC 27147 / PCC 6307</strain>
    </source>
</reference>
<dbReference type="KEGG" id="cgc:Cyagr_2425"/>
<dbReference type="AlphaFoldDB" id="K9P9X3"/>
<organism evidence="1 2">
    <name type="scientific">Cyanobium gracile (strain ATCC 27147 / PCC 6307)</name>
    <dbReference type="NCBI Taxonomy" id="292564"/>
    <lineage>
        <taxon>Bacteria</taxon>
        <taxon>Bacillati</taxon>
        <taxon>Cyanobacteriota</taxon>
        <taxon>Cyanophyceae</taxon>
        <taxon>Synechococcales</taxon>
        <taxon>Prochlorococcaceae</taxon>
        <taxon>Cyanobium</taxon>
    </lineage>
</organism>
<evidence type="ECO:0000313" key="1">
    <source>
        <dbReference type="EMBL" id="AFY29531.1"/>
    </source>
</evidence>
<name>K9P9X3_CYAGP</name>
<dbReference type="eggNOG" id="ENOG5033M1B">
    <property type="taxonomic scope" value="Bacteria"/>
</dbReference>
<accession>K9P9X3</accession>
<dbReference type="Proteomes" id="UP000010388">
    <property type="component" value="Chromosome"/>
</dbReference>
<dbReference type="OrthoDB" id="9180812at2"/>
<gene>
    <name evidence="1" type="ordered locus">Cyagr_2425</name>
</gene>
<evidence type="ECO:0000313" key="2">
    <source>
        <dbReference type="Proteomes" id="UP000010388"/>
    </source>
</evidence>
<protein>
    <submittedName>
        <fullName evidence="1">Uncharacterized protein</fullName>
    </submittedName>
</protein>
<dbReference type="EMBL" id="CP003495">
    <property type="protein sequence ID" value="AFY29531.1"/>
    <property type="molecule type" value="Genomic_DNA"/>
</dbReference>